<evidence type="ECO:0000313" key="3">
    <source>
        <dbReference type="EMBL" id="KAJ8614310.1"/>
    </source>
</evidence>
<dbReference type="AlphaFoldDB" id="A0AAD7UQN9"/>
<feature type="compositionally biased region" description="Basic and acidic residues" evidence="1">
    <location>
        <begin position="469"/>
        <end position="487"/>
    </location>
</feature>
<dbReference type="PANTHER" id="PTHR43358:SF4">
    <property type="entry name" value="ALPHA_BETA HYDROLASE FOLD-1 DOMAIN-CONTAINING PROTEIN"/>
    <property type="match status" value="1"/>
</dbReference>
<evidence type="ECO:0000256" key="1">
    <source>
        <dbReference type="SAM" id="MobiDB-lite"/>
    </source>
</evidence>
<proteinExistence type="predicted"/>
<protein>
    <recommendedName>
        <fullName evidence="2">PDZ domain-containing protein</fullName>
    </recommendedName>
</protein>
<dbReference type="Pfam" id="PF17820">
    <property type="entry name" value="PDZ_6"/>
    <property type="match status" value="1"/>
</dbReference>
<dbReference type="InterPro" id="IPR036034">
    <property type="entry name" value="PDZ_sf"/>
</dbReference>
<dbReference type="SUPFAM" id="SSF53474">
    <property type="entry name" value="alpha/beta-Hydrolases"/>
    <property type="match status" value="1"/>
</dbReference>
<feature type="domain" description="PDZ" evidence="2">
    <location>
        <begin position="203"/>
        <end position="260"/>
    </location>
</feature>
<dbReference type="EMBL" id="JAQMWT010000006">
    <property type="protein sequence ID" value="KAJ8614310.1"/>
    <property type="molecule type" value="Genomic_DNA"/>
</dbReference>
<gene>
    <name evidence="3" type="ORF">CTAYLR_005889</name>
</gene>
<dbReference type="Gene3D" id="2.30.42.10">
    <property type="match status" value="1"/>
</dbReference>
<dbReference type="SUPFAM" id="SSF50156">
    <property type="entry name" value="PDZ domain-like"/>
    <property type="match status" value="1"/>
</dbReference>
<name>A0AAD7UQN9_9STRA</name>
<comment type="caution">
    <text evidence="3">The sequence shown here is derived from an EMBL/GenBank/DDBJ whole genome shotgun (WGS) entry which is preliminary data.</text>
</comment>
<sequence length="509" mass="55369">MEVVDQIKDACREHYLQVLSQLASPPRLQYAIEELGPREFTFGGRSVRRRDSKVLNERGHSIAFSVWEPPAPRGMVVYVPDALDCRSSVVDVLAPILAAGCACCALDTTGCGSSEGRHVTIGYFERYDVACVVSELGEYETVVAMGRGSGAVAALLFADSRDHDSRLRSRNERLVRIPCLPGIDGAVFEKASRMYMVSKPPLRVSRVEPGSSADRAGILVGDVVAGVDDEAMLPHTHDELEAAFAWRAAARREATLWVARREGLEERDLERCSSRKLSLVVLDAPWTTVGALVWDLVGRVMDRPSRIWSPLVSASLSIVLHSLQKRSLADLGAIDARVSARRASVPVLVMVDNSHPVLAPDQAQEVASYAPAATVVDYDGPRSLREAALPSGGNAFFLGFDPQETAHDSTAAAAAADRPPLRSDDARRAIFDALQDTCFDYDEEERESSSSACSAALAALAHPWSADLEASRRDHEKRRDLLVRRPQGDLVSSRNSRGEGAFPPPPTSY</sequence>
<evidence type="ECO:0000313" key="4">
    <source>
        <dbReference type="Proteomes" id="UP001230188"/>
    </source>
</evidence>
<dbReference type="PANTHER" id="PTHR43358">
    <property type="entry name" value="ALPHA/BETA-HYDROLASE"/>
    <property type="match status" value="1"/>
</dbReference>
<organism evidence="3 4">
    <name type="scientific">Chrysophaeum taylorii</name>
    <dbReference type="NCBI Taxonomy" id="2483200"/>
    <lineage>
        <taxon>Eukaryota</taxon>
        <taxon>Sar</taxon>
        <taxon>Stramenopiles</taxon>
        <taxon>Ochrophyta</taxon>
        <taxon>Pelagophyceae</taxon>
        <taxon>Pelagomonadales</taxon>
        <taxon>Pelagomonadaceae</taxon>
        <taxon>Chrysophaeum</taxon>
    </lineage>
</organism>
<dbReference type="InterPro" id="IPR029058">
    <property type="entry name" value="AB_hydrolase_fold"/>
</dbReference>
<dbReference type="Proteomes" id="UP001230188">
    <property type="component" value="Unassembled WGS sequence"/>
</dbReference>
<accession>A0AAD7UQN9</accession>
<keyword evidence="4" id="KW-1185">Reference proteome</keyword>
<feature type="region of interest" description="Disordered" evidence="1">
    <location>
        <begin position="467"/>
        <end position="509"/>
    </location>
</feature>
<reference evidence="3" key="1">
    <citation type="submission" date="2023-01" db="EMBL/GenBank/DDBJ databases">
        <title>Metagenome sequencing of chrysophaentin producing Chrysophaeum taylorii.</title>
        <authorList>
            <person name="Davison J."/>
            <person name="Bewley C."/>
        </authorList>
    </citation>
    <scope>NUCLEOTIDE SEQUENCE</scope>
    <source>
        <strain evidence="3">NIES-1699</strain>
    </source>
</reference>
<dbReference type="Gene3D" id="3.40.50.1820">
    <property type="entry name" value="alpha/beta hydrolase"/>
    <property type="match status" value="1"/>
</dbReference>
<dbReference type="InterPro" id="IPR041489">
    <property type="entry name" value="PDZ_6"/>
</dbReference>
<dbReference type="InterPro" id="IPR052920">
    <property type="entry name" value="DNA-binding_regulatory"/>
</dbReference>
<evidence type="ECO:0000259" key="2">
    <source>
        <dbReference type="Pfam" id="PF17820"/>
    </source>
</evidence>